<feature type="compositionally biased region" description="Polar residues" evidence="7">
    <location>
        <begin position="309"/>
        <end position="335"/>
    </location>
</feature>
<evidence type="ECO:0000256" key="1">
    <source>
        <dbReference type="ARBA" id="ARBA00004202"/>
    </source>
</evidence>
<dbReference type="GeneID" id="102304543"/>
<comment type="subcellular location">
    <subcellularLocation>
        <location evidence="1">Cell membrane</location>
        <topology evidence="1">Peripheral membrane protein</topology>
    </subcellularLocation>
</comment>
<feature type="compositionally biased region" description="Polar residues" evidence="7">
    <location>
        <begin position="589"/>
        <end position="603"/>
    </location>
</feature>
<feature type="compositionally biased region" description="Basic residues" evidence="7">
    <location>
        <begin position="20"/>
        <end position="33"/>
    </location>
</feature>
<dbReference type="GO" id="GO:0008013">
    <property type="term" value="F:beta-catenin binding"/>
    <property type="evidence" value="ECO:0007669"/>
    <property type="project" value="TreeGrafter"/>
</dbReference>
<feature type="region of interest" description="Disordered" evidence="7">
    <location>
        <begin position="473"/>
        <end position="529"/>
    </location>
</feature>
<feature type="compositionally biased region" description="Basic and acidic residues" evidence="7">
    <location>
        <begin position="159"/>
        <end position="169"/>
    </location>
</feature>
<reference evidence="8" key="1">
    <citation type="submission" date="2025-08" db="UniProtKB">
        <authorList>
            <consortium name="Ensembl"/>
        </authorList>
    </citation>
    <scope>IDENTIFICATION</scope>
</reference>
<feature type="compositionally biased region" description="Low complexity" evidence="7">
    <location>
        <begin position="100"/>
        <end position="124"/>
    </location>
</feature>
<feature type="region of interest" description="Disordered" evidence="7">
    <location>
        <begin position="1"/>
        <end position="256"/>
    </location>
</feature>
<feature type="region of interest" description="Disordered" evidence="7">
    <location>
        <begin position="680"/>
        <end position="1071"/>
    </location>
</feature>
<dbReference type="OMA" id="TAPDICP"/>
<feature type="region of interest" description="Disordered" evidence="7">
    <location>
        <begin position="542"/>
        <end position="652"/>
    </location>
</feature>
<evidence type="ECO:0000256" key="4">
    <source>
        <dbReference type="ARBA" id="ARBA00022687"/>
    </source>
</evidence>
<feature type="compositionally biased region" description="Pro residues" evidence="7">
    <location>
        <begin position="848"/>
        <end position="870"/>
    </location>
</feature>
<feature type="region of interest" description="Disordered" evidence="7">
    <location>
        <begin position="309"/>
        <end position="402"/>
    </location>
</feature>
<feature type="compositionally biased region" description="Pro residues" evidence="7">
    <location>
        <begin position="510"/>
        <end position="522"/>
    </location>
</feature>
<keyword evidence="5" id="KW-0446">Lipid-binding</keyword>
<keyword evidence="3" id="KW-1003">Cell membrane</keyword>
<evidence type="ECO:0000256" key="2">
    <source>
        <dbReference type="ARBA" id="ARBA00007750"/>
    </source>
</evidence>
<dbReference type="GO" id="GO:0016055">
    <property type="term" value="P:Wnt signaling pathway"/>
    <property type="evidence" value="ECO:0007669"/>
    <property type="project" value="UniProtKB-KW"/>
</dbReference>
<keyword evidence="6" id="KW-0472">Membrane</keyword>
<organism evidence="8 9">
    <name type="scientific">Haplochromis burtoni</name>
    <name type="common">Burton's mouthbrooder</name>
    <name type="synonym">Chromis burtoni</name>
    <dbReference type="NCBI Taxonomy" id="8153"/>
    <lineage>
        <taxon>Eukaryota</taxon>
        <taxon>Metazoa</taxon>
        <taxon>Chordata</taxon>
        <taxon>Craniata</taxon>
        <taxon>Vertebrata</taxon>
        <taxon>Euteleostomi</taxon>
        <taxon>Actinopterygii</taxon>
        <taxon>Neopterygii</taxon>
        <taxon>Teleostei</taxon>
        <taxon>Neoteleostei</taxon>
        <taxon>Acanthomorphata</taxon>
        <taxon>Ovalentaria</taxon>
        <taxon>Cichlomorphae</taxon>
        <taxon>Cichliformes</taxon>
        <taxon>Cichlidae</taxon>
        <taxon>African cichlids</taxon>
        <taxon>Pseudocrenilabrinae</taxon>
        <taxon>Haplochromini</taxon>
        <taxon>Haplochromis</taxon>
    </lineage>
</organism>
<feature type="compositionally biased region" description="Polar residues" evidence="7">
    <location>
        <begin position="615"/>
        <end position="632"/>
    </location>
</feature>
<dbReference type="RefSeq" id="XP_005922312.1">
    <property type="nucleotide sequence ID" value="XM_005922250.3"/>
</dbReference>
<dbReference type="GO" id="GO:0005546">
    <property type="term" value="F:phosphatidylinositol-4,5-bisphosphate binding"/>
    <property type="evidence" value="ECO:0007669"/>
    <property type="project" value="TreeGrafter"/>
</dbReference>
<dbReference type="Proteomes" id="UP000264840">
    <property type="component" value="Unplaced"/>
</dbReference>
<feature type="compositionally biased region" description="Basic and acidic residues" evidence="7">
    <location>
        <begin position="71"/>
        <end position="86"/>
    </location>
</feature>
<keyword evidence="4" id="KW-0879">Wnt signaling pathway</keyword>
<dbReference type="InterPro" id="IPR019003">
    <property type="entry name" value="AMER"/>
</dbReference>
<feature type="compositionally biased region" description="Polar residues" evidence="7">
    <location>
        <begin position="834"/>
        <end position="844"/>
    </location>
</feature>
<reference evidence="8" key="2">
    <citation type="submission" date="2025-09" db="UniProtKB">
        <authorList>
            <consortium name="Ensembl"/>
        </authorList>
    </citation>
    <scope>IDENTIFICATION</scope>
</reference>
<evidence type="ECO:0000256" key="5">
    <source>
        <dbReference type="ARBA" id="ARBA00023121"/>
    </source>
</evidence>
<dbReference type="Ensembl" id="ENSHBUT00000028375.1">
    <property type="protein sequence ID" value="ENSHBUP00000033974.1"/>
    <property type="gene ID" value="ENSHBUG00000021206.1"/>
</dbReference>
<dbReference type="STRING" id="8153.ENSHBUP00000033974"/>
<feature type="compositionally biased region" description="Low complexity" evidence="7">
    <location>
        <begin position="565"/>
        <end position="582"/>
    </location>
</feature>
<dbReference type="AlphaFoldDB" id="A0A3Q2X335"/>
<dbReference type="Pfam" id="PF09422">
    <property type="entry name" value="AMER"/>
    <property type="match status" value="1"/>
</dbReference>
<proteinExistence type="inferred from homology"/>
<keyword evidence="9" id="KW-1185">Reference proteome</keyword>
<dbReference type="GO" id="GO:0060828">
    <property type="term" value="P:regulation of canonical Wnt signaling pathway"/>
    <property type="evidence" value="ECO:0007669"/>
    <property type="project" value="TreeGrafter"/>
</dbReference>
<name>A0A3Q2X335_HAPBU</name>
<evidence type="ECO:0000313" key="8">
    <source>
        <dbReference type="Ensembl" id="ENSHBUP00000033974.1"/>
    </source>
</evidence>
<evidence type="ECO:0000313" key="9">
    <source>
        <dbReference type="Proteomes" id="UP000264840"/>
    </source>
</evidence>
<evidence type="ECO:0000256" key="7">
    <source>
        <dbReference type="SAM" id="MobiDB-lite"/>
    </source>
</evidence>
<feature type="compositionally biased region" description="Polar residues" evidence="7">
    <location>
        <begin position="886"/>
        <end position="900"/>
    </location>
</feature>
<feature type="compositionally biased region" description="Polar residues" evidence="7">
    <location>
        <begin position="385"/>
        <end position="402"/>
    </location>
</feature>
<feature type="compositionally biased region" description="Basic and acidic residues" evidence="7">
    <location>
        <begin position="950"/>
        <end position="963"/>
    </location>
</feature>
<feature type="compositionally biased region" description="Polar residues" evidence="7">
    <location>
        <begin position="473"/>
        <end position="508"/>
    </location>
</feature>
<dbReference type="GO" id="GO:0005886">
    <property type="term" value="C:plasma membrane"/>
    <property type="evidence" value="ECO:0007669"/>
    <property type="project" value="UniProtKB-SubCell"/>
</dbReference>
<dbReference type="PANTHER" id="PTHR22237">
    <property type="entry name" value="APC MEMBRANE RECRUITMENT PROTEIN 2-RELATED"/>
    <property type="match status" value="1"/>
</dbReference>
<feature type="compositionally biased region" description="Low complexity" evidence="7">
    <location>
        <begin position="354"/>
        <end position="384"/>
    </location>
</feature>
<evidence type="ECO:0000256" key="6">
    <source>
        <dbReference type="ARBA" id="ARBA00023136"/>
    </source>
</evidence>
<feature type="compositionally biased region" description="Low complexity" evidence="7">
    <location>
        <begin position="789"/>
        <end position="800"/>
    </location>
</feature>
<dbReference type="PANTHER" id="PTHR22237:SF3">
    <property type="entry name" value="APC MEMBRANE RECRUITMENT PROTEIN 2-LIKE"/>
    <property type="match status" value="1"/>
</dbReference>
<feature type="compositionally biased region" description="Basic and acidic residues" evidence="7">
    <location>
        <begin position="972"/>
        <end position="1005"/>
    </location>
</feature>
<feature type="compositionally biased region" description="Low complexity" evidence="7">
    <location>
        <begin position="228"/>
        <end position="239"/>
    </location>
</feature>
<dbReference type="OrthoDB" id="8445519at2759"/>
<evidence type="ECO:0000256" key="3">
    <source>
        <dbReference type="ARBA" id="ARBA00022475"/>
    </source>
</evidence>
<feature type="compositionally biased region" description="Polar residues" evidence="7">
    <location>
        <begin position="542"/>
        <end position="559"/>
    </location>
</feature>
<protein>
    <submittedName>
        <fullName evidence="8">Mucin-2-like</fullName>
    </submittedName>
</protein>
<sequence>MDVQTENMDPPPCESQPSGKIRKGFKLFGKRKPGNIFSIRSKGDGNNKSPVHRSKTLDGLSESPAPDSEQEPDKEKGQEVSEAEKEQAEEEQLSEDGVLAAAPARNSVSSASSAKSLSFLSLLRGGRRGVGDRRVHTVSQPVGRQRRGLKGLFGNVKFKSKDKEEKEELPPSPLLMSSRANSVEIIKEDLTLTPKSQPRSLDSPETERREHVKSATTLDSATPSPPETATSQVTTSSVSKTHENVAPSPTLEPPLVPGDTSLSSLLADISSLLTFDSITGGGDIMADVEAEWGKASSAISAVVTEVTPASTSPFSKPTISSPLSPTKVSTASTAKPSHVAVPTATSPQPFTALSKATTTSSPISKPSTTPTTTFTKSSTLTTPSVKLSSDSTPASEPSVSAKTITALAPTTTKPSAFPVTSTNLSAPTSSFVITSKSTVMSISTATTAPPNTPASVVKAPSVSPVLTSTASKLASQTVLPPQTTTSVSKPSLVATSPPVSTKPPSITHSPPIPVAISQPPPAKSNSISTSCKPSLISVTVDSKTPVTASPACTVTTKPSSPDPGTLSKTTAPTSAATSASASGALFKPTLTSTLTEQNKSPPSHVTAPDICPPTAKTQPSPASITTPASVSSAKLPPATKPTSASVLLDKTPPTLTPIPALATHAAVSTASTALGHIPVSLSKDQPAPAQPQISQSKTPPAPVQVPVSIYKDQPAPAQKEPAQSKAPPAPVEVPLSVCKDQPAPAQMEAPQSKTPPAPAQPPVTVYKDLPAPAQKVPQSKPPPTSVQIPASASKDPSAPAQQEVFQSKPPPALAKIPVSVSTDSPAPISVAKPLSTSGQISVSQPKAHPVPPGAPCPVTSLPPTPKPQPSEAPASAKPSGSGLATVDSQLASPNGTNGEGVQTAPCKTEEPQKESRSSLQEPPREKRTQAKASGLSKIPVVGGSRVGRLPVRDSQQHADEESNRNPPTPVLEEERPHFNSHDAGNKDKISAAEATSKHTQEDSQHPQHQKVLTSSARDSKIPVKHGAQTHAASQVPQTKEPPRTKIPVSKVPVRRAGTKPAATGGSAQIRK</sequence>
<comment type="similarity">
    <text evidence="2">Belongs to the Amer family.</text>
</comment>
<dbReference type="GeneTree" id="ENSGT01110000267449"/>
<accession>A0A3Q2X335</accession>
<feature type="compositionally biased region" description="Basic and acidic residues" evidence="7">
    <location>
        <begin position="907"/>
        <end position="928"/>
    </location>
</feature>